<dbReference type="InterPro" id="IPR005162">
    <property type="entry name" value="Retrotrans_gag_dom"/>
</dbReference>
<name>A0A438IFI0_VITVI</name>
<dbReference type="GO" id="GO:0004519">
    <property type="term" value="F:endonuclease activity"/>
    <property type="evidence" value="ECO:0007669"/>
    <property type="project" value="UniProtKB-KW"/>
</dbReference>
<gene>
    <name evidence="10" type="primary">TY3B-I_118</name>
    <name evidence="10" type="ORF">CK203_028715</name>
</gene>
<keyword evidence="4" id="KW-0540">Nuclease</keyword>
<evidence type="ECO:0000256" key="7">
    <source>
        <dbReference type="ARBA" id="ARBA00022918"/>
    </source>
</evidence>
<dbReference type="InterPro" id="IPR021109">
    <property type="entry name" value="Peptidase_aspartic_dom_sf"/>
</dbReference>
<dbReference type="PANTHER" id="PTHR37984">
    <property type="entry name" value="PROTEIN CBG26694"/>
    <property type="match status" value="1"/>
</dbReference>
<comment type="caution">
    <text evidence="10">The sequence shown here is derived from an EMBL/GenBank/DDBJ whole genome shotgun (WGS) entry which is preliminary data.</text>
</comment>
<dbReference type="SUPFAM" id="SSF53098">
    <property type="entry name" value="Ribonuclease H-like"/>
    <property type="match status" value="1"/>
</dbReference>
<feature type="domain" description="Integrase catalytic" evidence="9">
    <location>
        <begin position="1352"/>
        <end position="1519"/>
    </location>
</feature>
<dbReference type="SUPFAM" id="SSF50630">
    <property type="entry name" value="Acid proteases"/>
    <property type="match status" value="1"/>
</dbReference>
<reference evidence="10 11" key="1">
    <citation type="journal article" date="2018" name="PLoS Genet.">
        <title>Population sequencing reveals clonal diversity and ancestral inbreeding in the grapevine cultivar Chardonnay.</title>
        <authorList>
            <person name="Roach M.J."/>
            <person name="Johnson D.L."/>
            <person name="Bohlmann J."/>
            <person name="van Vuuren H.J."/>
            <person name="Jones S.J."/>
            <person name="Pretorius I.S."/>
            <person name="Schmidt S.A."/>
            <person name="Borneman A.R."/>
        </authorList>
    </citation>
    <scope>NUCLEOTIDE SEQUENCE [LARGE SCALE GENOMIC DNA]</scope>
    <source>
        <strain evidence="11">cv. Chardonnay</strain>
        <tissue evidence="10">Leaf</tissue>
    </source>
</reference>
<evidence type="ECO:0000256" key="8">
    <source>
        <dbReference type="SAM" id="MobiDB-lite"/>
    </source>
</evidence>
<dbReference type="Pfam" id="PF03732">
    <property type="entry name" value="Retrotrans_gag"/>
    <property type="match status" value="1"/>
</dbReference>
<dbReference type="Pfam" id="PF13650">
    <property type="entry name" value="Asp_protease_2"/>
    <property type="match status" value="1"/>
</dbReference>
<dbReference type="PROSITE" id="PS50994">
    <property type="entry name" value="INTEGRASE"/>
    <property type="match status" value="1"/>
</dbReference>
<keyword evidence="2" id="KW-0808">Transferase</keyword>
<evidence type="ECO:0000256" key="5">
    <source>
        <dbReference type="ARBA" id="ARBA00022759"/>
    </source>
</evidence>
<dbReference type="SUPFAM" id="SSF56672">
    <property type="entry name" value="DNA/RNA polymerases"/>
    <property type="match status" value="1"/>
</dbReference>
<dbReference type="InterPro" id="IPR043502">
    <property type="entry name" value="DNA/RNA_pol_sf"/>
</dbReference>
<dbReference type="Pfam" id="PF17921">
    <property type="entry name" value="Integrase_H2C2"/>
    <property type="match status" value="1"/>
</dbReference>
<evidence type="ECO:0000256" key="2">
    <source>
        <dbReference type="ARBA" id="ARBA00022679"/>
    </source>
</evidence>
<feature type="compositionally biased region" description="Low complexity" evidence="8">
    <location>
        <begin position="326"/>
        <end position="338"/>
    </location>
</feature>
<dbReference type="EMBL" id="QGNW01000114">
    <property type="protein sequence ID" value="RVW95437.1"/>
    <property type="molecule type" value="Genomic_DNA"/>
</dbReference>
<dbReference type="CDD" id="cd01647">
    <property type="entry name" value="RT_LTR"/>
    <property type="match status" value="1"/>
</dbReference>
<dbReference type="Pfam" id="PF00665">
    <property type="entry name" value="rve"/>
    <property type="match status" value="1"/>
</dbReference>
<feature type="region of interest" description="Disordered" evidence="8">
    <location>
        <begin position="1"/>
        <end position="21"/>
    </location>
</feature>
<dbReference type="Gene3D" id="2.40.70.10">
    <property type="entry name" value="Acid Proteases"/>
    <property type="match status" value="1"/>
</dbReference>
<evidence type="ECO:0000259" key="9">
    <source>
        <dbReference type="PROSITE" id="PS50994"/>
    </source>
</evidence>
<proteinExistence type="predicted"/>
<dbReference type="PANTHER" id="PTHR37984:SF5">
    <property type="entry name" value="PROTEIN NYNRIN-LIKE"/>
    <property type="match status" value="1"/>
</dbReference>
<dbReference type="Gene3D" id="3.30.70.270">
    <property type="match status" value="2"/>
</dbReference>
<dbReference type="FunFam" id="3.10.20.370:FF:000001">
    <property type="entry name" value="Retrovirus-related Pol polyprotein from transposon 17.6-like protein"/>
    <property type="match status" value="1"/>
</dbReference>
<evidence type="ECO:0000313" key="11">
    <source>
        <dbReference type="Proteomes" id="UP000288805"/>
    </source>
</evidence>
<keyword evidence="7" id="KW-0695">RNA-directed DNA polymerase</keyword>
<feature type="region of interest" description="Disordered" evidence="8">
    <location>
        <begin position="324"/>
        <end position="397"/>
    </location>
</feature>
<dbReference type="InterPro" id="IPR041588">
    <property type="entry name" value="Integrase_H2C2"/>
</dbReference>
<dbReference type="Pfam" id="PF17917">
    <property type="entry name" value="RT_RNaseH"/>
    <property type="match status" value="1"/>
</dbReference>
<dbReference type="InterPro" id="IPR001584">
    <property type="entry name" value="Integrase_cat-core"/>
</dbReference>
<dbReference type="CDD" id="cd09274">
    <property type="entry name" value="RNase_HI_RT_Ty3"/>
    <property type="match status" value="1"/>
</dbReference>
<evidence type="ECO:0000256" key="3">
    <source>
        <dbReference type="ARBA" id="ARBA00022695"/>
    </source>
</evidence>
<dbReference type="InterPro" id="IPR041373">
    <property type="entry name" value="RT_RNaseH"/>
</dbReference>
<dbReference type="CDD" id="cd00303">
    <property type="entry name" value="retropepsin_like"/>
    <property type="match status" value="1"/>
</dbReference>
<dbReference type="Gene3D" id="3.30.420.10">
    <property type="entry name" value="Ribonuclease H-like superfamily/Ribonuclease H"/>
    <property type="match status" value="1"/>
</dbReference>
<dbReference type="FunFam" id="1.10.340.70:FF:000001">
    <property type="entry name" value="Retrovirus-related Pol polyprotein from transposon gypsy-like Protein"/>
    <property type="match status" value="1"/>
</dbReference>
<sequence length="1720" mass="197754">MEDTEEFNSNNNRPRPPVQGQRTMRELLNPPRLSTPSCFMLPQNHDHVTIRPQVVSQLPIFRGTENENPYSHIKEFEDIVSIFREANTPLEIFRMKLFPLSLKDKAKTWLNSLRPYSIRNWGDLQSVFLQKFFPTHRTSALKKKISNFKAMEDEKFFACWERFREIVAACPHHEFDNWMLVSYFYEGMALPMKQLLETMCGGDFMNKNPDEAFQFLDYVAEVSRSWDEPIVKEPSRDRTMNRARASGVYTLPEGLDVQAKLATVMRRLDDLETKGVQEVQIVNDGVTQLCLICKSTEHGVQSCPTLPAVQDMFTEQANTLGTYKQYSSNSPYSNTYNPGWRNHPNLSWRGGNNGQFQQQGNRFQDNQTNGQQGFQPQGMPSQNFQQQHQASSSNSSLEDMMREFIQKQDKPMQRHKVGDKTLEILEVLKQVKINIPLLDMIKQVPAYAKFLKDLCTVKRRIKLSKKAFLTEQVSAIIENKAMVKYKDPGCPTISVQIGDSFVERALLDLGASVNLLPYSIYKQLGLGELKATTITLSLADRSIKVPRGVVEDVLVQVEKFYYPVDFVVLDTEPLKKGMNSVPIILGRPFLATANALINCRNGLMQLSFGNMTVEMNVFNLCKQPMDHDDVENEEACLIEALVQEHTEKLMEENIDEFFSTIVKEECVQVATEWKEKYTIQSLNSVENDEESKKEEVEISKPELKPLPHGLKYVYLEANEEKPVVISATLTEEQEMKLLKVLKENKRAIGWSISDLKGINPLICTHHIYLEENAKPVRQPQRRLNPLMQDVVRNEVLKLLDAGIIYPISDSSWVSPTQVVPKKSGITVMKNDEGELIPTRLTTGWRVCIDFRKLNAVTKKDHFPLPFLDQVLERVAGHDYYCFLDGYSGYFQIAIALEDQEKTTFTCPFGTYAYRRMPFGLCNAPATFQRCMLSIFSDMVERIMEVFIDDLTVYGKTFDDCLLNLKKVLKRCIENDLVLNWEKCHFMATSGVVLGHIISKEGIQVDPAKIELISKLPSPTTVKEVRQFLGHAGFYRRFIQDFSKIAQPLCALLLKDAEFIWTKACQEAFKRLKSLLTTAPIVRSPNWSLPFELMCDASDYAVGAVLGQREDGKPYVVYYASKTLNDAQKNYTTTEKELLAVVFALDKFRNYLLGTSIVIFTDHSALKYLLNKKDAKARLIRWILLLQEFNIQIKDKQGVENVVADHLSRVKVESHFEEAQINDEFPDDALCAVEKLPWFANIVNYLATGELPSEWNMETKKYFLSRAKHYAWDDPYLYKFCPDQIMRRCVPEDEQQDILRMCHEGACGGHFASRKTSAKILQSGFYWPTMFKDCNTHCKSCPQCQQLGKINTRYQMPQNHICVVEVFDCWGLDFMGPFPPSFGNLYILVGVDYVSKWVEAVACKSNDHKVVLKFLKENIFSRFGIPRAIISDGGSHFCNKPFSTLLQKYGVRHKVSTPYHPQTNGQAELANREIKRILTKVVNTTRKDWSTKLSDALWAYRTAYKTVLGMSPYRIVYGKACHLLVELEHRAYWAVKKMNFDSDQAGAKRKYDLNELEAYRNESYECLRNAREKHKFYHDKLILRREFKQGEKVLLYDSKLHIFPGKLRSRWNGPYVVKEVFPYGTVTIQNPRTGNEFKVNGQRLKHFIENLRHKRRISIFLMGMFKRVEAFSENPVGKCKLQGSEKVSLTCVQGCKAPTALTVCYFEMKTNSKSNKVAISE</sequence>
<dbReference type="InterPro" id="IPR050951">
    <property type="entry name" value="Retrovirus_Pol_polyprotein"/>
</dbReference>
<dbReference type="Pfam" id="PF00078">
    <property type="entry name" value="RVT_1"/>
    <property type="match status" value="1"/>
</dbReference>
<accession>A0A438IFI0</accession>
<feature type="compositionally biased region" description="Low complexity" evidence="8">
    <location>
        <begin position="381"/>
        <end position="396"/>
    </location>
</feature>
<organism evidence="10 11">
    <name type="scientific">Vitis vinifera</name>
    <name type="common">Grape</name>
    <dbReference type="NCBI Taxonomy" id="29760"/>
    <lineage>
        <taxon>Eukaryota</taxon>
        <taxon>Viridiplantae</taxon>
        <taxon>Streptophyta</taxon>
        <taxon>Embryophyta</taxon>
        <taxon>Tracheophyta</taxon>
        <taxon>Spermatophyta</taxon>
        <taxon>Magnoliopsida</taxon>
        <taxon>eudicotyledons</taxon>
        <taxon>Gunneridae</taxon>
        <taxon>Pentapetalae</taxon>
        <taxon>rosids</taxon>
        <taxon>Vitales</taxon>
        <taxon>Vitaceae</taxon>
        <taxon>Viteae</taxon>
        <taxon>Vitis</taxon>
    </lineage>
</organism>
<dbReference type="FunFam" id="3.30.70.270:FF:000020">
    <property type="entry name" value="Transposon Tf2-6 polyprotein-like Protein"/>
    <property type="match status" value="1"/>
</dbReference>
<dbReference type="GO" id="GO:0003676">
    <property type="term" value="F:nucleic acid binding"/>
    <property type="evidence" value="ECO:0007669"/>
    <property type="project" value="InterPro"/>
</dbReference>
<keyword evidence="3" id="KW-0548">Nucleotidyltransferase</keyword>
<evidence type="ECO:0000256" key="1">
    <source>
        <dbReference type="ARBA" id="ARBA00012493"/>
    </source>
</evidence>
<dbReference type="GO" id="GO:0016787">
    <property type="term" value="F:hydrolase activity"/>
    <property type="evidence" value="ECO:0007669"/>
    <property type="project" value="UniProtKB-KW"/>
</dbReference>
<feature type="compositionally biased region" description="Low complexity" evidence="8">
    <location>
        <begin position="354"/>
        <end position="367"/>
    </location>
</feature>
<dbReference type="Gene3D" id="1.10.340.70">
    <property type="match status" value="1"/>
</dbReference>
<feature type="compositionally biased region" description="Polar residues" evidence="8">
    <location>
        <begin position="368"/>
        <end position="380"/>
    </location>
</feature>
<dbReference type="GO" id="GO:0015074">
    <property type="term" value="P:DNA integration"/>
    <property type="evidence" value="ECO:0007669"/>
    <property type="project" value="InterPro"/>
</dbReference>
<keyword evidence="6" id="KW-0378">Hydrolase</keyword>
<dbReference type="InterPro" id="IPR000477">
    <property type="entry name" value="RT_dom"/>
</dbReference>
<evidence type="ECO:0000313" key="10">
    <source>
        <dbReference type="EMBL" id="RVW95437.1"/>
    </source>
</evidence>
<dbReference type="EC" id="2.7.7.49" evidence="1"/>
<evidence type="ECO:0000256" key="6">
    <source>
        <dbReference type="ARBA" id="ARBA00022801"/>
    </source>
</evidence>
<dbReference type="Gene3D" id="3.10.10.10">
    <property type="entry name" value="HIV Type 1 Reverse Transcriptase, subunit A, domain 1"/>
    <property type="match status" value="1"/>
</dbReference>
<dbReference type="InterPro" id="IPR012337">
    <property type="entry name" value="RNaseH-like_sf"/>
</dbReference>
<dbReference type="InterPro" id="IPR043128">
    <property type="entry name" value="Rev_trsase/Diguanyl_cyclase"/>
</dbReference>
<dbReference type="Proteomes" id="UP000288805">
    <property type="component" value="Unassembled WGS sequence"/>
</dbReference>
<protein>
    <recommendedName>
        <fullName evidence="1">RNA-directed DNA polymerase</fullName>
        <ecNumber evidence="1">2.7.7.49</ecNumber>
    </recommendedName>
</protein>
<dbReference type="InterPro" id="IPR036397">
    <property type="entry name" value="RNaseH_sf"/>
</dbReference>
<keyword evidence="5" id="KW-0255">Endonuclease</keyword>
<dbReference type="GO" id="GO:0003964">
    <property type="term" value="F:RNA-directed DNA polymerase activity"/>
    <property type="evidence" value="ECO:0007669"/>
    <property type="project" value="UniProtKB-KW"/>
</dbReference>
<evidence type="ECO:0000256" key="4">
    <source>
        <dbReference type="ARBA" id="ARBA00022722"/>
    </source>
</evidence>